<accession>A0A0G1NB42</accession>
<evidence type="ECO:0000313" key="2">
    <source>
        <dbReference type="Proteomes" id="UP000034368"/>
    </source>
</evidence>
<evidence type="ECO:0000313" key="1">
    <source>
        <dbReference type="EMBL" id="KKT90322.1"/>
    </source>
</evidence>
<gene>
    <name evidence="1" type="ORF">UW90_C0003G0046</name>
</gene>
<dbReference type="Proteomes" id="UP000034368">
    <property type="component" value="Unassembled WGS sequence"/>
</dbReference>
<name>A0A0G1NB42_9BACT</name>
<proteinExistence type="predicted"/>
<sequence>MFVNQAQVSLVLKQLAVRFDDLCKKEIRLQQDDVVLEVRLEEMEEDIRRFKARVIATKNAFWEARSAAQNHGFTVLYWQDYVNLSEPKN</sequence>
<organism evidence="1 2">
    <name type="scientific">Candidatus Yanofskybacteria bacterium GW2011_GWB1_45_11</name>
    <dbReference type="NCBI Taxonomy" id="1619026"/>
    <lineage>
        <taxon>Bacteria</taxon>
        <taxon>Candidatus Yanofskyibacteriota</taxon>
    </lineage>
</organism>
<comment type="caution">
    <text evidence="1">The sequence shown here is derived from an EMBL/GenBank/DDBJ whole genome shotgun (WGS) entry which is preliminary data.</text>
</comment>
<reference evidence="1 2" key="1">
    <citation type="journal article" date="2015" name="Nature">
        <title>rRNA introns, odd ribosomes, and small enigmatic genomes across a large radiation of phyla.</title>
        <authorList>
            <person name="Brown C.T."/>
            <person name="Hug L.A."/>
            <person name="Thomas B.C."/>
            <person name="Sharon I."/>
            <person name="Castelle C.J."/>
            <person name="Singh A."/>
            <person name="Wilkins M.J."/>
            <person name="Williams K.H."/>
            <person name="Banfield J.F."/>
        </authorList>
    </citation>
    <scope>NUCLEOTIDE SEQUENCE [LARGE SCALE GENOMIC DNA]</scope>
</reference>
<protein>
    <submittedName>
        <fullName evidence="1">Uncharacterized protein</fullName>
    </submittedName>
</protein>
<dbReference type="EMBL" id="LCKD01000003">
    <property type="protein sequence ID" value="KKT90322.1"/>
    <property type="molecule type" value="Genomic_DNA"/>
</dbReference>
<dbReference type="AlphaFoldDB" id="A0A0G1NB42"/>